<sequence>MPLFTKFCKEGGALHVNLVKNCGNCGYDPPTTARLTERATTAAPAVAAPAVAAAPVESTAKKAARSFPNAGSRNLLINYAQQAAAAALATERASSDPPTPSANAKGSKPQAEIPALPTYTEASDPYEWTGQGVVNEMNTDLALLSERERRGYLLDYLLKESIHARNRVRRNDYYDCFLTIRYNDNDQPVRPGDKSTRSADILRMLKPFITKTTVKLVKASVYVTLLINTDRSYNFRGGYIKDEEAELARTSASGFLYPKGHRVLKDSTVLKPNSDVQRVSATAAAAGIKRGNNMTQQTADEFIKKLATAANASADLAADLAAGAAARASKSNGKVNQTMQWMDKQLSDLPDLDGGDKDLASDLHDAATAQPLEPRLRVTAAVAHKRAASSELLPPSLPVRHDNSLIVLDDDVNGDSSSHHMLAVAKATALNRAVIRAREKQATKAASPLPDTQLAQTVRSSTFFGAANMTATVPLSTVKKPTSSSRIPLASAPTLTPLQERSEITPVKLEPVKPEPEFGTVKTEPAIKEPAIKELVIEEPVIKEPVIEEPVIKELVIKEPVINKLRRSSRRRAASKKAAASKGK</sequence>
<protein>
    <submittedName>
        <fullName evidence="2">Uncharacterized protein</fullName>
    </submittedName>
</protein>
<dbReference type="AlphaFoldDB" id="A0A1Y6LTJ9"/>
<organism evidence="2 3">
    <name type="scientific">Zymoseptoria tritici ST99CH_1A5</name>
    <dbReference type="NCBI Taxonomy" id="1276529"/>
    <lineage>
        <taxon>Eukaryota</taxon>
        <taxon>Fungi</taxon>
        <taxon>Dikarya</taxon>
        <taxon>Ascomycota</taxon>
        <taxon>Pezizomycotina</taxon>
        <taxon>Dothideomycetes</taxon>
        <taxon>Dothideomycetidae</taxon>
        <taxon>Mycosphaerellales</taxon>
        <taxon>Mycosphaerellaceae</taxon>
        <taxon>Zymoseptoria</taxon>
    </lineage>
</organism>
<accession>A0A1Y6LTJ9</accession>
<evidence type="ECO:0000313" key="3">
    <source>
        <dbReference type="Proteomes" id="UP000215453"/>
    </source>
</evidence>
<dbReference type="EMBL" id="LT882684">
    <property type="protein sequence ID" value="SMY27733.1"/>
    <property type="molecule type" value="Genomic_DNA"/>
</dbReference>
<proteinExistence type="predicted"/>
<feature type="region of interest" description="Disordered" evidence="1">
    <location>
        <begin position="88"/>
        <end position="112"/>
    </location>
</feature>
<dbReference type="Proteomes" id="UP000215453">
    <property type="component" value="Chromosome 9"/>
</dbReference>
<evidence type="ECO:0000313" key="2">
    <source>
        <dbReference type="EMBL" id="SMY27733.1"/>
    </source>
</evidence>
<gene>
    <name evidence="2" type="ORF">ZT1A5_G9178</name>
</gene>
<name>A0A1Y6LTJ9_ZYMTR</name>
<evidence type="ECO:0000256" key="1">
    <source>
        <dbReference type="SAM" id="MobiDB-lite"/>
    </source>
</evidence>
<reference evidence="2 3" key="1">
    <citation type="submission" date="2016-10" db="EMBL/GenBank/DDBJ databases">
        <authorList>
            <person name="Varghese N."/>
        </authorList>
    </citation>
    <scope>NUCLEOTIDE SEQUENCE [LARGE SCALE GENOMIC DNA]</scope>
</reference>